<feature type="domain" description="4'-phosphopantetheinyl transferase" evidence="2">
    <location>
        <begin position="83"/>
        <end position="156"/>
    </location>
</feature>
<dbReference type="RefSeq" id="WP_102771572.1">
    <property type="nucleotide sequence ID" value="NZ_POQS01000001.1"/>
</dbReference>
<proteinExistence type="predicted"/>
<reference evidence="3 4" key="1">
    <citation type="submission" date="2018-01" db="EMBL/GenBank/DDBJ databases">
        <title>The draft genome of an aniline degradation strain ANB-1.</title>
        <authorList>
            <person name="Zhang L."/>
            <person name="Jiang J."/>
        </authorList>
    </citation>
    <scope>NUCLEOTIDE SEQUENCE [LARGE SCALE GENOMIC DNA]</scope>
    <source>
        <strain evidence="3 4">ANB-1</strain>
    </source>
</reference>
<dbReference type="SUPFAM" id="SSF56214">
    <property type="entry name" value="4'-phosphopantetheinyl transferase"/>
    <property type="match status" value="1"/>
</dbReference>
<dbReference type="EMBL" id="POQS01000001">
    <property type="protein sequence ID" value="PND35641.1"/>
    <property type="molecule type" value="Genomic_DNA"/>
</dbReference>
<accession>A0A2N8KQA5</accession>
<evidence type="ECO:0000313" key="3">
    <source>
        <dbReference type="EMBL" id="PND35641.1"/>
    </source>
</evidence>
<evidence type="ECO:0000259" key="2">
    <source>
        <dbReference type="Pfam" id="PF01648"/>
    </source>
</evidence>
<dbReference type="GO" id="GO:0000287">
    <property type="term" value="F:magnesium ion binding"/>
    <property type="evidence" value="ECO:0007669"/>
    <property type="project" value="InterPro"/>
</dbReference>
<gene>
    <name evidence="3" type="ORF">C1I89_04565</name>
</gene>
<keyword evidence="3" id="KW-0418">Kinase</keyword>
<dbReference type="GO" id="GO:0008897">
    <property type="term" value="F:holo-[acyl-carrier-protein] synthase activity"/>
    <property type="evidence" value="ECO:0007669"/>
    <property type="project" value="InterPro"/>
</dbReference>
<dbReference type="InterPro" id="IPR037143">
    <property type="entry name" value="4-PPantetheinyl_Trfase_dom_sf"/>
</dbReference>
<dbReference type="GO" id="GO:0016301">
    <property type="term" value="F:kinase activity"/>
    <property type="evidence" value="ECO:0007669"/>
    <property type="project" value="UniProtKB-KW"/>
</dbReference>
<organism evidence="3 4">
    <name type="scientific">Achromobacter pulmonis</name>
    <dbReference type="NCBI Taxonomy" id="1389932"/>
    <lineage>
        <taxon>Bacteria</taxon>
        <taxon>Pseudomonadati</taxon>
        <taxon>Pseudomonadota</taxon>
        <taxon>Betaproteobacteria</taxon>
        <taxon>Burkholderiales</taxon>
        <taxon>Alcaligenaceae</taxon>
        <taxon>Achromobacter</taxon>
    </lineage>
</organism>
<keyword evidence="1" id="KW-0808">Transferase</keyword>
<dbReference type="Proteomes" id="UP000235994">
    <property type="component" value="Unassembled WGS sequence"/>
</dbReference>
<evidence type="ECO:0000313" key="4">
    <source>
        <dbReference type="Proteomes" id="UP000235994"/>
    </source>
</evidence>
<name>A0A2N8KQA5_9BURK</name>
<dbReference type="AlphaFoldDB" id="A0A2N8KQA5"/>
<dbReference type="InterPro" id="IPR008278">
    <property type="entry name" value="4-PPantetheinyl_Trfase_dom"/>
</dbReference>
<sequence>MDTPEILLWWADGHAAQAYSEDRLSAGDAARARTVRGPRAQADWRASRALLQDVRTALAEGATTSLSHSAGHALCASGPAGLPLGADLERIRPRDVPRLARWVCAPREQAALARLDDAARLERFYLLWTLKEAFVKAARLDFPADMAAVGLAGDPDADWAGWRLRAPPGAWRAAAYRLGGEWVASAVWRAAAGTPARPAWRAATNCVLPPVAILGEWEVLAD</sequence>
<protein>
    <submittedName>
        <fullName evidence="3">4-diphosphocytidyl-2C-methyl-D-erythritol kinase</fullName>
    </submittedName>
</protein>
<dbReference type="Pfam" id="PF01648">
    <property type="entry name" value="ACPS"/>
    <property type="match status" value="1"/>
</dbReference>
<evidence type="ECO:0000256" key="1">
    <source>
        <dbReference type="ARBA" id="ARBA00022679"/>
    </source>
</evidence>
<comment type="caution">
    <text evidence="3">The sequence shown here is derived from an EMBL/GenBank/DDBJ whole genome shotgun (WGS) entry which is preliminary data.</text>
</comment>
<dbReference type="Gene3D" id="3.90.470.20">
    <property type="entry name" value="4'-phosphopantetheinyl transferase domain"/>
    <property type="match status" value="1"/>
</dbReference>
<keyword evidence="4" id="KW-1185">Reference proteome</keyword>